<feature type="compositionally biased region" description="Low complexity" evidence="1">
    <location>
        <begin position="79"/>
        <end position="89"/>
    </location>
</feature>
<feature type="compositionally biased region" description="Low complexity" evidence="1">
    <location>
        <begin position="118"/>
        <end position="129"/>
    </location>
</feature>
<dbReference type="AlphaFoldDB" id="A0A811Z766"/>
<accession>A0A811Z766</accession>
<dbReference type="EMBL" id="CAJHUB010000760">
    <property type="protein sequence ID" value="CAD7684801.1"/>
    <property type="molecule type" value="Genomic_DNA"/>
</dbReference>
<proteinExistence type="predicted"/>
<organism evidence="2 3">
    <name type="scientific">Nyctereutes procyonoides</name>
    <name type="common">Raccoon dog</name>
    <name type="synonym">Canis procyonoides</name>
    <dbReference type="NCBI Taxonomy" id="34880"/>
    <lineage>
        <taxon>Eukaryota</taxon>
        <taxon>Metazoa</taxon>
        <taxon>Chordata</taxon>
        <taxon>Craniata</taxon>
        <taxon>Vertebrata</taxon>
        <taxon>Euteleostomi</taxon>
        <taxon>Mammalia</taxon>
        <taxon>Eutheria</taxon>
        <taxon>Laurasiatheria</taxon>
        <taxon>Carnivora</taxon>
        <taxon>Caniformia</taxon>
        <taxon>Canidae</taxon>
        <taxon>Nyctereutes</taxon>
    </lineage>
</organism>
<gene>
    <name evidence="2" type="ORF">NYPRO_LOCUS17594</name>
</gene>
<evidence type="ECO:0000313" key="2">
    <source>
        <dbReference type="EMBL" id="CAD7684801.1"/>
    </source>
</evidence>
<protein>
    <submittedName>
        <fullName evidence="2">(raccoon dog) hypothetical protein</fullName>
    </submittedName>
</protein>
<reference evidence="2" key="1">
    <citation type="submission" date="2020-12" db="EMBL/GenBank/DDBJ databases">
        <authorList>
            <consortium name="Molecular Ecology Group"/>
        </authorList>
    </citation>
    <scope>NUCLEOTIDE SEQUENCE</scope>
    <source>
        <strain evidence="2">TBG_1078</strain>
    </source>
</reference>
<comment type="caution">
    <text evidence="2">The sequence shown here is derived from an EMBL/GenBank/DDBJ whole genome shotgun (WGS) entry which is preliminary data.</text>
</comment>
<feature type="compositionally biased region" description="Polar residues" evidence="1">
    <location>
        <begin position="281"/>
        <end position="290"/>
    </location>
</feature>
<feature type="region of interest" description="Disordered" evidence="1">
    <location>
        <begin position="1"/>
        <end position="290"/>
    </location>
</feature>
<evidence type="ECO:0000313" key="3">
    <source>
        <dbReference type="Proteomes" id="UP000645828"/>
    </source>
</evidence>
<dbReference type="Proteomes" id="UP000645828">
    <property type="component" value="Unassembled WGS sequence"/>
</dbReference>
<keyword evidence="3" id="KW-1185">Reference proteome</keyword>
<name>A0A811Z766_NYCPR</name>
<feature type="compositionally biased region" description="Basic and acidic residues" evidence="1">
    <location>
        <begin position="193"/>
        <end position="203"/>
    </location>
</feature>
<sequence length="290" mass="29528">MEGPPGYGAEQGQPQEAALRASQKAPPATAAPAPKPQLPCPLGLRKATASWRQVLPGCPWTGAQPRRRAAEPRSPPARPRAAGSPALQPAPRPPERPATASPLPGSPHPGAAWPSETSPRAPAALSPGSGAPGQGGPADAAEAGASLERWSRAATRWRRPTPRRPGGGRRGPPPYLRAPGRAQAPPPGSLIRQRSEPTWHRPGDSGLQRPGPAAGPGSVAQEPRAAGPAETGDRRERAASAPGPPSPRDSGQPFPAAASATATATATAGKQARASFPCGQNCENSHSPYS</sequence>
<feature type="compositionally biased region" description="Low complexity" evidence="1">
    <location>
        <begin position="256"/>
        <end position="268"/>
    </location>
</feature>
<evidence type="ECO:0000256" key="1">
    <source>
        <dbReference type="SAM" id="MobiDB-lite"/>
    </source>
</evidence>
<feature type="compositionally biased region" description="Low complexity" evidence="1">
    <location>
        <begin position="137"/>
        <end position="146"/>
    </location>
</feature>